<dbReference type="SMART" id="SM00320">
    <property type="entry name" value="WD40"/>
    <property type="match status" value="5"/>
</dbReference>
<evidence type="ECO:0000256" key="6">
    <source>
        <dbReference type="ARBA" id="ARBA00022618"/>
    </source>
</evidence>
<evidence type="ECO:0000256" key="3">
    <source>
        <dbReference type="ARBA" id="ARBA00022448"/>
    </source>
</evidence>
<dbReference type="PANTHER" id="PTHR22806:SF0">
    <property type="entry name" value="NUCLEOPORIN NUP37"/>
    <property type="match status" value="1"/>
</dbReference>
<keyword evidence="13" id="KW-0811">Translocation</keyword>
<keyword evidence="4" id="KW-0158">Chromosome</keyword>
<dbReference type="PROSITE" id="PS50082">
    <property type="entry name" value="WD_REPEATS_2"/>
    <property type="match status" value="1"/>
</dbReference>
<proteinExistence type="predicted"/>
<gene>
    <name evidence="23" type="ORF">HICCMSTLAB_LOCUS2140</name>
</gene>
<dbReference type="Proteomes" id="UP000786811">
    <property type="component" value="Unassembled WGS sequence"/>
</dbReference>
<sequence length="333" mass="37358">MDEVIACPPTYKLNFAEQIYAVEFSPFEWSQNLVCIAFEEEVSVGSIKFPDNEDVEEIIYTPLRTFHHETRIHSVAWSPETSLSVVPKIVSFGVAGSDFKIRLFTSDLNEKDVFETLEGHKDYINAIAFESEGELLASVSDDHTCKLWAVKETPKLLATLYLKSPGMSVCWHNEESGKLLVAEKNGLIRLYNVRSQKAIMSMDASVVPLMSADWSLNSLKVACVSAGELVLWDVSRPSRPVISRTLHTEGSLIIKFSRNNENLVAGIGRPNNILKVILSGKLKLIGGLSWHYKLPYVCAGSDRELLLWRIIEKSLSTLSVGLILIKAVYRRRK</sequence>
<feature type="repeat" description="WD" evidence="22">
    <location>
        <begin position="117"/>
        <end position="158"/>
    </location>
</feature>
<evidence type="ECO:0000256" key="14">
    <source>
        <dbReference type="ARBA" id="ARBA00023132"/>
    </source>
</evidence>
<evidence type="ECO:0000256" key="8">
    <source>
        <dbReference type="ARBA" id="ARBA00022776"/>
    </source>
</evidence>
<dbReference type="GO" id="GO:0031080">
    <property type="term" value="C:nuclear pore outer ring"/>
    <property type="evidence" value="ECO:0007669"/>
    <property type="project" value="InterPro"/>
</dbReference>
<evidence type="ECO:0000256" key="20">
    <source>
        <dbReference type="ARBA" id="ARBA00068271"/>
    </source>
</evidence>
<keyword evidence="10" id="KW-0159">Chromosome partition</keyword>
<dbReference type="Pfam" id="PF00400">
    <property type="entry name" value="WD40"/>
    <property type="match status" value="2"/>
</dbReference>
<keyword evidence="3" id="KW-0813">Transport</keyword>
<dbReference type="GO" id="GO:0051301">
    <property type="term" value="P:cell division"/>
    <property type="evidence" value="ECO:0007669"/>
    <property type="project" value="UniProtKB-KW"/>
</dbReference>
<dbReference type="GO" id="GO:0051028">
    <property type="term" value="P:mRNA transport"/>
    <property type="evidence" value="ECO:0007669"/>
    <property type="project" value="UniProtKB-KW"/>
</dbReference>
<reference evidence="23" key="1">
    <citation type="submission" date="2021-04" db="EMBL/GenBank/DDBJ databases">
        <authorList>
            <person name="Chebbi M.A.C M."/>
        </authorList>
    </citation>
    <scope>NUCLEOTIDE SEQUENCE</scope>
</reference>
<dbReference type="InterPro" id="IPR036322">
    <property type="entry name" value="WD40_repeat_dom_sf"/>
</dbReference>
<evidence type="ECO:0000256" key="9">
    <source>
        <dbReference type="ARBA" id="ARBA00022816"/>
    </source>
</evidence>
<dbReference type="OrthoDB" id="340259at2759"/>
<keyword evidence="9" id="KW-0509">mRNA transport</keyword>
<evidence type="ECO:0000256" key="1">
    <source>
        <dbReference type="ARBA" id="ARBA00004567"/>
    </source>
</evidence>
<dbReference type="Gene3D" id="2.130.10.10">
    <property type="entry name" value="YVTN repeat-like/Quinoprotein amine dehydrogenase"/>
    <property type="match status" value="1"/>
</dbReference>
<evidence type="ECO:0000313" key="24">
    <source>
        <dbReference type="Proteomes" id="UP000786811"/>
    </source>
</evidence>
<evidence type="ECO:0000313" key="23">
    <source>
        <dbReference type="EMBL" id="CAG5076317.1"/>
    </source>
</evidence>
<evidence type="ECO:0000256" key="11">
    <source>
        <dbReference type="ARBA" id="ARBA00022838"/>
    </source>
</evidence>
<evidence type="ECO:0000256" key="4">
    <source>
        <dbReference type="ARBA" id="ARBA00022454"/>
    </source>
</evidence>
<comment type="subunit">
    <text evidence="19">Component of the Nup107-160 subcomplex of the nuclear pore complex (NPC). The Nup107-160 subcomplex includes NUP160, NUP133, NUP107, NUP98, NUP85, NUP43, NUP37, SEH1 and SEC13.</text>
</comment>
<evidence type="ECO:0000256" key="7">
    <source>
        <dbReference type="ARBA" id="ARBA00022737"/>
    </source>
</evidence>
<dbReference type="InterPro" id="IPR001680">
    <property type="entry name" value="WD40_rpt"/>
</dbReference>
<accession>A0A8J2EEM0</accession>
<evidence type="ECO:0000256" key="15">
    <source>
        <dbReference type="ARBA" id="ARBA00023242"/>
    </source>
</evidence>
<dbReference type="InterPro" id="IPR037626">
    <property type="entry name" value="NUP37"/>
</dbReference>
<dbReference type="GO" id="GO:0015031">
    <property type="term" value="P:protein transport"/>
    <property type="evidence" value="ECO:0007669"/>
    <property type="project" value="UniProtKB-KW"/>
</dbReference>
<evidence type="ECO:0000256" key="2">
    <source>
        <dbReference type="ARBA" id="ARBA00004629"/>
    </source>
</evidence>
<evidence type="ECO:0000256" key="22">
    <source>
        <dbReference type="PROSITE-ProRule" id="PRU00221"/>
    </source>
</evidence>
<keyword evidence="7" id="KW-0677">Repeat</keyword>
<evidence type="ECO:0000256" key="12">
    <source>
        <dbReference type="ARBA" id="ARBA00022927"/>
    </source>
</evidence>
<protein>
    <recommendedName>
        <fullName evidence="20">Nucleoporin Nup37</fullName>
    </recommendedName>
    <alternativeName>
        <fullName evidence="21">Nup107-160 subcomplex subunit Nup37</fullName>
    </alternativeName>
</protein>
<keyword evidence="12" id="KW-0653">Protein transport</keyword>
<comment type="subcellular location">
    <subcellularLocation>
        <location evidence="2">Chromosome</location>
        <location evidence="2">Centromere</location>
        <location evidence="2">Kinetochore</location>
    </subcellularLocation>
    <subcellularLocation>
        <location evidence="1">Nucleus</location>
        <location evidence="1">Nuclear pore complex</location>
    </subcellularLocation>
</comment>
<organism evidence="23 24">
    <name type="scientific">Cotesia congregata</name>
    <name type="common">Parasitoid wasp</name>
    <name type="synonym">Apanteles congregatus</name>
    <dbReference type="NCBI Taxonomy" id="51543"/>
    <lineage>
        <taxon>Eukaryota</taxon>
        <taxon>Metazoa</taxon>
        <taxon>Ecdysozoa</taxon>
        <taxon>Arthropoda</taxon>
        <taxon>Hexapoda</taxon>
        <taxon>Insecta</taxon>
        <taxon>Pterygota</taxon>
        <taxon>Neoptera</taxon>
        <taxon>Endopterygota</taxon>
        <taxon>Hymenoptera</taxon>
        <taxon>Apocrita</taxon>
        <taxon>Ichneumonoidea</taxon>
        <taxon>Braconidae</taxon>
        <taxon>Microgastrinae</taxon>
        <taxon>Cotesia</taxon>
    </lineage>
</organism>
<keyword evidence="6" id="KW-0132">Cell division</keyword>
<dbReference type="PANTHER" id="PTHR22806">
    <property type="entry name" value="NUCLEOPORIN NUP37 P37 -RELATED"/>
    <property type="match status" value="1"/>
</dbReference>
<dbReference type="InterPro" id="IPR015943">
    <property type="entry name" value="WD40/YVTN_repeat-like_dom_sf"/>
</dbReference>
<keyword evidence="14" id="KW-0906">Nuclear pore complex</keyword>
<keyword evidence="24" id="KW-1185">Reference proteome</keyword>
<dbReference type="GO" id="GO:0007059">
    <property type="term" value="P:chromosome segregation"/>
    <property type="evidence" value="ECO:0007669"/>
    <property type="project" value="UniProtKB-KW"/>
</dbReference>
<comment type="function">
    <text evidence="18">Component of the Nup107-160 subcomplex of the nuclear pore complex (NPC). The Nup107-160 subcomplex is required for the assembly of a functional NPC. The Nup107-160 subcomplex is also required for normal kinetochore microtubule attachment, mitotic progression and chromosome segregation.</text>
</comment>
<comment type="caution">
    <text evidence="23">The sequence shown here is derived from an EMBL/GenBank/DDBJ whole genome shotgun (WGS) entry which is preliminary data.</text>
</comment>
<dbReference type="FunFam" id="2.130.10.10:FF:000168">
    <property type="entry name" value="Nucleoporin Nup37"/>
    <property type="match status" value="1"/>
</dbReference>
<evidence type="ECO:0000256" key="10">
    <source>
        <dbReference type="ARBA" id="ARBA00022829"/>
    </source>
</evidence>
<keyword evidence="5 22" id="KW-0853">WD repeat</keyword>
<evidence type="ECO:0000256" key="17">
    <source>
        <dbReference type="ARBA" id="ARBA00023328"/>
    </source>
</evidence>
<dbReference type="EMBL" id="CAJNRD030001117">
    <property type="protein sequence ID" value="CAG5076317.1"/>
    <property type="molecule type" value="Genomic_DNA"/>
</dbReference>
<dbReference type="GO" id="GO:0000776">
    <property type="term" value="C:kinetochore"/>
    <property type="evidence" value="ECO:0007669"/>
    <property type="project" value="UniProtKB-KW"/>
</dbReference>
<keyword evidence="11" id="KW-0995">Kinetochore</keyword>
<keyword evidence="8" id="KW-0498">Mitosis</keyword>
<dbReference type="SUPFAM" id="SSF50978">
    <property type="entry name" value="WD40 repeat-like"/>
    <property type="match status" value="1"/>
</dbReference>
<keyword evidence="15" id="KW-0539">Nucleus</keyword>
<dbReference type="AlphaFoldDB" id="A0A8J2EEM0"/>
<evidence type="ECO:0000256" key="16">
    <source>
        <dbReference type="ARBA" id="ARBA00023306"/>
    </source>
</evidence>
<evidence type="ECO:0000256" key="13">
    <source>
        <dbReference type="ARBA" id="ARBA00023010"/>
    </source>
</evidence>
<evidence type="ECO:0000256" key="5">
    <source>
        <dbReference type="ARBA" id="ARBA00022574"/>
    </source>
</evidence>
<evidence type="ECO:0000256" key="18">
    <source>
        <dbReference type="ARBA" id="ARBA00053706"/>
    </source>
</evidence>
<dbReference type="PROSITE" id="PS50294">
    <property type="entry name" value="WD_REPEATS_REGION"/>
    <property type="match status" value="1"/>
</dbReference>
<evidence type="ECO:0000256" key="21">
    <source>
        <dbReference type="ARBA" id="ARBA00076652"/>
    </source>
</evidence>
<name>A0A8J2EEM0_COTCN</name>
<keyword evidence="16" id="KW-0131">Cell cycle</keyword>
<evidence type="ECO:0000256" key="19">
    <source>
        <dbReference type="ARBA" id="ARBA00062724"/>
    </source>
</evidence>
<keyword evidence="17" id="KW-0137">Centromere</keyword>